<gene>
    <name evidence="2" type="ORF">LJ755_06045</name>
    <name evidence="3" type="ORF">MUK71_14870</name>
</gene>
<sequence length="203" mass="21553">MANVLLFHHALGLTAGMDAFADVLREAGHTVTVPDLYDGHVFGDLEEGVAYAAEIGMDAIEELGVQIAGRFPPDMVYIGFSLGVMPAQRLAQTRPGARGAVLVSACLPLGTYGDTWPAGVPVQIHGMDADPYFAEEGDLDAAENLAASSPDADLILYMGASHLFADISQPDFDMDASFAFTRMVLQLLDRVDAKPADAEPRDA</sequence>
<dbReference type="GO" id="GO:0016787">
    <property type="term" value="F:hydrolase activity"/>
    <property type="evidence" value="ECO:0007669"/>
    <property type="project" value="UniProtKB-KW"/>
</dbReference>
<proteinExistence type="predicted"/>
<dbReference type="InterPro" id="IPR002925">
    <property type="entry name" value="Dienelactn_hydro"/>
</dbReference>
<feature type="domain" description="Dienelactone hydrolase" evidence="1">
    <location>
        <begin position="4"/>
        <end position="182"/>
    </location>
</feature>
<evidence type="ECO:0000313" key="5">
    <source>
        <dbReference type="Proteomes" id="UP001155145"/>
    </source>
</evidence>
<keyword evidence="2" id="KW-0378">Hydrolase</keyword>
<dbReference type="InterPro" id="IPR029058">
    <property type="entry name" value="AB_hydrolase_fold"/>
</dbReference>
<evidence type="ECO:0000313" key="2">
    <source>
        <dbReference type="EMBL" id="MCC3272292.1"/>
    </source>
</evidence>
<accession>A0A9X1S9I0</accession>
<dbReference type="EMBL" id="JAJFZT010000003">
    <property type="protein sequence ID" value="MCC3272292.1"/>
    <property type="molecule type" value="Genomic_DNA"/>
</dbReference>
<keyword evidence="4" id="KW-1185">Reference proteome</keyword>
<reference evidence="2" key="1">
    <citation type="submission" date="2021-10" db="EMBL/GenBank/DDBJ databases">
        <title>Novel species in genus Arthrobacter.</title>
        <authorList>
            <person name="Liu Y."/>
        </authorList>
    </citation>
    <scope>NUCLEOTIDE SEQUENCE</scope>
    <source>
        <strain evidence="2">Zg-Y462</strain>
        <strain evidence="4">zg-Y462</strain>
    </source>
</reference>
<dbReference type="SUPFAM" id="SSF53474">
    <property type="entry name" value="alpha/beta-Hydrolases"/>
    <property type="match status" value="1"/>
</dbReference>
<evidence type="ECO:0000313" key="4">
    <source>
        <dbReference type="Proteomes" id="UP000829758"/>
    </source>
</evidence>
<dbReference type="Pfam" id="PF01738">
    <property type="entry name" value="DLH"/>
    <property type="match status" value="1"/>
</dbReference>
<dbReference type="AlphaFoldDB" id="A0A9X1S9I0"/>
<dbReference type="Gene3D" id="3.40.50.1820">
    <property type="entry name" value="alpha/beta hydrolase"/>
    <property type="match status" value="1"/>
</dbReference>
<evidence type="ECO:0000313" key="3">
    <source>
        <dbReference type="EMBL" id="UON91843.1"/>
    </source>
</evidence>
<dbReference type="PANTHER" id="PTHR46623:SF6">
    <property type="entry name" value="ALPHA_BETA-HYDROLASES SUPERFAMILY PROTEIN"/>
    <property type="match status" value="1"/>
</dbReference>
<dbReference type="InterPro" id="IPR051049">
    <property type="entry name" value="Dienelactone_hydrolase-like"/>
</dbReference>
<dbReference type="PANTHER" id="PTHR46623">
    <property type="entry name" value="CARBOXYMETHYLENEBUTENOLIDASE-RELATED"/>
    <property type="match status" value="1"/>
</dbReference>
<dbReference type="EMBL" id="CP094984">
    <property type="protein sequence ID" value="UON91843.1"/>
    <property type="molecule type" value="Genomic_DNA"/>
</dbReference>
<name>A0A9X1S9I0_9MICC</name>
<evidence type="ECO:0000259" key="1">
    <source>
        <dbReference type="Pfam" id="PF01738"/>
    </source>
</evidence>
<organism evidence="2 5">
    <name type="scientific">Arthrobacter zhangbolii</name>
    <dbReference type="NCBI Taxonomy" id="2886936"/>
    <lineage>
        <taxon>Bacteria</taxon>
        <taxon>Bacillati</taxon>
        <taxon>Actinomycetota</taxon>
        <taxon>Actinomycetes</taxon>
        <taxon>Micrococcales</taxon>
        <taxon>Micrococcaceae</taxon>
        <taxon>Arthrobacter</taxon>
    </lineage>
</organism>
<dbReference type="Proteomes" id="UP001155145">
    <property type="component" value="Unassembled WGS sequence"/>
</dbReference>
<dbReference type="Proteomes" id="UP000829758">
    <property type="component" value="Chromosome"/>
</dbReference>
<protein>
    <submittedName>
        <fullName evidence="2">Dienelactone hydrolase family protein</fullName>
    </submittedName>
</protein>
<dbReference type="RefSeq" id="WP_227928393.1">
    <property type="nucleotide sequence ID" value="NZ_CP094984.1"/>
</dbReference>